<reference evidence="2" key="1">
    <citation type="submission" date="2018-01" db="EMBL/GenBank/DDBJ databases">
        <title>An insight into the sialome of Amazonian anophelines.</title>
        <authorList>
            <person name="Ribeiro J.M."/>
            <person name="Scarpassa V."/>
            <person name="Calvo E."/>
        </authorList>
    </citation>
    <scope>NUCLEOTIDE SEQUENCE</scope>
</reference>
<proteinExistence type="predicted"/>
<feature type="signal peptide" evidence="1">
    <location>
        <begin position="1"/>
        <end position="20"/>
    </location>
</feature>
<feature type="chain" id="PRO_5014882707" evidence="1">
    <location>
        <begin position="21"/>
        <end position="66"/>
    </location>
</feature>
<name>A0A2M4DPW8_ANODA</name>
<dbReference type="AlphaFoldDB" id="A0A2M4DPW8"/>
<protein>
    <submittedName>
        <fullName evidence="2">Putative secreted protein</fullName>
    </submittedName>
</protein>
<organism evidence="2">
    <name type="scientific">Anopheles darlingi</name>
    <name type="common">Mosquito</name>
    <dbReference type="NCBI Taxonomy" id="43151"/>
    <lineage>
        <taxon>Eukaryota</taxon>
        <taxon>Metazoa</taxon>
        <taxon>Ecdysozoa</taxon>
        <taxon>Arthropoda</taxon>
        <taxon>Hexapoda</taxon>
        <taxon>Insecta</taxon>
        <taxon>Pterygota</taxon>
        <taxon>Neoptera</taxon>
        <taxon>Endopterygota</taxon>
        <taxon>Diptera</taxon>
        <taxon>Nematocera</taxon>
        <taxon>Culicoidea</taxon>
        <taxon>Culicidae</taxon>
        <taxon>Anophelinae</taxon>
        <taxon>Anopheles</taxon>
    </lineage>
</organism>
<evidence type="ECO:0000256" key="1">
    <source>
        <dbReference type="SAM" id="SignalP"/>
    </source>
</evidence>
<evidence type="ECO:0000313" key="2">
    <source>
        <dbReference type="EMBL" id="MBW79579.1"/>
    </source>
</evidence>
<keyword evidence="1" id="KW-0732">Signal</keyword>
<dbReference type="EMBL" id="GGFL01015401">
    <property type="protein sequence ID" value="MBW79579.1"/>
    <property type="molecule type" value="Transcribed_RNA"/>
</dbReference>
<sequence length="66" mass="7608">MLLVRLFFFVFCCCCGCCCCCTNYPYAIERNGEGKEGTMHAWPRHGSRFHLGLMDVPSCYFNCFAF</sequence>
<accession>A0A2M4DPW8</accession>